<accession>R7V6Q9</accession>
<proteinExistence type="predicted"/>
<dbReference type="AlphaFoldDB" id="R7V6Q9"/>
<gene>
    <name evidence="2" type="ORF">CAPTEDRAFT_203491</name>
</gene>
<dbReference type="EMBL" id="AMQN01004946">
    <property type="status" value="NOT_ANNOTATED_CDS"/>
    <property type="molecule type" value="Genomic_DNA"/>
</dbReference>
<feature type="signal peptide" evidence="1">
    <location>
        <begin position="1"/>
        <end position="24"/>
    </location>
</feature>
<feature type="chain" id="PRO_5008788805" evidence="1">
    <location>
        <begin position="25"/>
        <end position="261"/>
    </location>
</feature>
<dbReference type="EnsemblMetazoa" id="CapteT203491">
    <property type="protein sequence ID" value="CapteP203491"/>
    <property type="gene ID" value="CapteG203491"/>
</dbReference>
<dbReference type="EMBL" id="AMQN01004947">
    <property type="status" value="NOT_ANNOTATED_CDS"/>
    <property type="molecule type" value="Genomic_DNA"/>
</dbReference>
<sequence length="261" mass="29126">MDLPLNVVLLGFWLAMLFAPCIRADCFCAENYAIFSAFRDSTKVVTFTAGSEEPGFEAIFSQYEKFDGNTDSNNGVVIALPPMWVTSFSARIINFEGYQDWRWELYGCHSHLSDGDAMLIIMKSMRSALWKMPPLLNALDLDQETANSTFFLSDDDINTCLDAPDPLSAWHSLVRIPLLPGDNPMRIIGEAIQCDFRHVLVTHQQNNASVSCGHSTRVCRLLDNGHCEAQCGDNDVDLRDVAVYVRGTPDMRLCEISSDGL</sequence>
<keyword evidence="4" id="KW-1185">Reference proteome</keyword>
<dbReference type="Proteomes" id="UP000014760">
    <property type="component" value="Unassembled WGS sequence"/>
</dbReference>
<keyword evidence="1" id="KW-0732">Signal</keyword>
<protein>
    <submittedName>
        <fullName evidence="2 3">Uncharacterized protein</fullName>
    </submittedName>
</protein>
<organism evidence="2">
    <name type="scientific">Capitella teleta</name>
    <name type="common">Polychaete worm</name>
    <dbReference type="NCBI Taxonomy" id="283909"/>
    <lineage>
        <taxon>Eukaryota</taxon>
        <taxon>Metazoa</taxon>
        <taxon>Spiralia</taxon>
        <taxon>Lophotrochozoa</taxon>
        <taxon>Annelida</taxon>
        <taxon>Polychaeta</taxon>
        <taxon>Sedentaria</taxon>
        <taxon>Scolecida</taxon>
        <taxon>Capitellidae</taxon>
        <taxon>Capitella</taxon>
    </lineage>
</organism>
<name>R7V6Q9_CAPTE</name>
<evidence type="ECO:0000313" key="2">
    <source>
        <dbReference type="EMBL" id="ELU14137.1"/>
    </source>
</evidence>
<evidence type="ECO:0000313" key="4">
    <source>
        <dbReference type="Proteomes" id="UP000014760"/>
    </source>
</evidence>
<dbReference type="EMBL" id="KB294746">
    <property type="protein sequence ID" value="ELU14137.1"/>
    <property type="molecule type" value="Genomic_DNA"/>
</dbReference>
<reference evidence="3" key="3">
    <citation type="submission" date="2015-06" db="UniProtKB">
        <authorList>
            <consortium name="EnsemblMetazoa"/>
        </authorList>
    </citation>
    <scope>IDENTIFICATION</scope>
</reference>
<reference evidence="4" key="1">
    <citation type="submission" date="2012-12" db="EMBL/GenBank/DDBJ databases">
        <authorList>
            <person name="Hellsten U."/>
            <person name="Grimwood J."/>
            <person name="Chapman J.A."/>
            <person name="Shapiro H."/>
            <person name="Aerts A."/>
            <person name="Otillar R.P."/>
            <person name="Terry A.Y."/>
            <person name="Boore J.L."/>
            <person name="Simakov O."/>
            <person name="Marletaz F."/>
            <person name="Cho S.-J."/>
            <person name="Edsinger-Gonzales E."/>
            <person name="Havlak P."/>
            <person name="Kuo D.-H."/>
            <person name="Larsson T."/>
            <person name="Lv J."/>
            <person name="Arendt D."/>
            <person name="Savage R."/>
            <person name="Osoegawa K."/>
            <person name="de Jong P."/>
            <person name="Lindberg D.R."/>
            <person name="Seaver E.C."/>
            <person name="Weisblat D.A."/>
            <person name="Putnam N.H."/>
            <person name="Grigoriev I.V."/>
            <person name="Rokhsar D.S."/>
        </authorList>
    </citation>
    <scope>NUCLEOTIDE SEQUENCE</scope>
    <source>
        <strain evidence="4">I ESC-2004</strain>
    </source>
</reference>
<evidence type="ECO:0000313" key="3">
    <source>
        <dbReference type="EnsemblMetazoa" id="CapteP203491"/>
    </source>
</evidence>
<reference evidence="2 4" key="2">
    <citation type="journal article" date="2013" name="Nature">
        <title>Insights into bilaterian evolution from three spiralian genomes.</title>
        <authorList>
            <person name="Simakov O."/>
            <person name="Marletaz F."/>
            <person name="Cho S.J."/>
            <person name="Edsinger-Gonzales E."/>
            <person name="Havlak P."/>
            <person name="Hellsten U."/>
            <person name="Kuo D.H."/>
            <person name="Larsson T."/>
            <person name="Lv J."/>
            <person name="Arendt D."/>
            <person name="Savage R."/>
            <person name="Osoegawa K."/>
            <person name="de Jong P."/>
            <person name="Grimwood J."/>
            <person name="Chapman J.A."/>
            <person name="Shapiro H."/>
            <person name="Aerts A."/>
            <person name="Otillar R.P."/>
            <person name="Terry A.Y."/>
            <person name="Boore J.L."/>
            <person name="Grigoriev I.V."/>
            <person name="Lindberg D.R."/>
            <person name="Seaver E.C."/>
            <person name="Weisblat D.A."/>
            <person name="Putnam N.H."/>
            <person name="Rokhsar D.S."/>
        </authorList>
    </citation>
    <scope>NUCLEOTIDE SEQUENCE</scope>
    <source>
        <strain evidence="2 4">I ESC-2004</strain>
    </source>
</reference>
<dbReference type="HOGENOM" id="CLU_068330_0_0_1"/>
<evidence type="ECO:0000256" key="1">
    <source>
        <dbReference type="SAM" id="SignalP"/>
    </source>
</evidence>